<proteinExistence type="predicted"/>
<evidence type="ECO:0000313" key="2">
    <source>
        <dbReference type="Proteomes" id="UP001500954"/>
    </source>
</evidence>
<accession>A0ABP6Y559</accession>
<keyword evidence="2" id="KW-1185">Reference proteome</keyword>
<reference evidence="2" key="1">
    <citation type="journal article" date="2019" name="Int. J. Syst. Evol. Microbiol.">
        <title>The Global Catalogue of Microorganisms (GCM) 10K type strain sequencing project: providing services to taxonomists for standard genome sequencing and annotation.</title>
        <authorList>
            <consortium name="The Broad Institute Genomics Platform"/>
            <consortium name="The Broad Institute Genome Sequencing Center for Infectious Disease"/>
            <person name="Wu L."/>
            <person name="Ma J."/>
        </authorList>
    </citation>
    <scope>NUCLEOTIDE SEQUENCE [LARGE SCALE GENOMIC DNA]</scope>
    <source>
        <strain evidence="2">JCM 17111</strain>
    </source>
</reference>
<protein>
    <submittedName>
        <fullName evidence="1">Uncharacterized protein</fullName>
    </submittedName>
</protein>
<name>A0ABP6Y559_9FLAO</name>
<organism evidence="1 2">
    <name type="scientific">Snuella lapsa</name>
    <dbReference type="NCBI Taxonomy" id="870481"/>
    <lineage>
        <taxon>Bacteria</taxon>
        <taxon>Pseudomonadati</taxon>
        <taxon>Bacteroidota</taxon>
        <taxon>Flavobacteriia</taxon>
        <taxon>Flavobacteriales</taxon>
        <taxon>Flavobacteriaceae</taxon>
        <taxon>Snuella</taxon>
    </lineage>
</organism>
<comment type="caution">
    <text evidence="1">The sequence shown here is derived from an EMBL/GenBank/DDBJ whole genome shotgun (WGS) entry which is preliminary data.</text>
</comment>
<gene>
    <name evidence="1" type="ORF">GCM10022395_27910</name>
</gene>
<sequence>MEKYVEHVSTTLEALLVKKLELRKKDVNKLLLYKQAMKSLGNLPRLFLLTKVNKHTS</sequence>
<dbReference type="EMBL" id="BAABCY010000076">
    <property type="protein sequence ID" value="GAA3577534.1"/>
    <property type="molecule type" value="Genomic_DNA"/>
</dbReference>
<evidence type="ECO:0000313" key="1">
    <source>
        <dbReference type="EMBL" id="GAA3577534.1"/>
    </source>
</evidence>
<dbReference type="Proteomes" id="UP001500954">
    <property type="component" value="Unassembled WGS sequence"/>
</dbReference>